<organism evidence="1 2">
    <name type="scientific">Chryseobacterium indoltheticum</name>
    <dbReference type="NCBI Taxonomy" id="254"/>
    <lineage>
        <taxon>Bacteria</taxon>
        <taxon>Pseudomonadati</taxon>
        <taxon>Bacteroidota</taxon>
        <taxon>Flavobacteriia</taxon>
        <taxon>Flavobacteriales</taxon>
        <taxon>Weeksellaceae</taxon>
        <taxon>Chryseobacterium group</taxon>
        <taxon>Chryseobacterium</taxon>
    </lineage>
</organism>
<evidence type="ECO:0000313" key="1">
    <source>
        <dbReference type="EMBL" id="SUX45097.1"/>
    </source>
</evidence>
<gene>
    <name evidence="1" type="ORF">NCTC13532_01128</name>
</gene>
<protein>
    <recommendedName>
        <fullName evidence="3">DUF3997 domain-containing protein</fullName>
    </recommendedName>
</protein>
<dbReference type="Proteomes" id="UP000254282">
    <property type="component" value="Unassembled WGS sequence"/>
</dbReference>
<dbReference type="AlphaFoldDB" id="A0A381FF08"/>
<dbReference type="InterPro" id="IPR025059">
    <property type="entry name" value="DUF3997"/>
</dbReference>
<accession>A0A381FF08</accession>
<dbReference type="RefSeq" id="WP_115619573.1">
    <property type="nucleotide sequence ID" value="NZ_UFVR01000004.1"/>
</dbReference>
<dbReference type="EMBL" id="UFVR01000004">
    <property type="protein sequence ID" value="SUX45097.1"/>
    <property type="molecule type" value="Genomic_DNA"/>
</dbReference>
<sequence length="161" mass="18602">MTRRILKVFLLFIGLFLLLLAINSFRNSRLSIFPSFGFGPGVQDFTKNLTGGYELLRNSAHEVFIAPADGWNSEVAIIPSKVLKVNTYKEFIIAERQGLKRRNPKDSLDGYEIPDEKVKDYWILNTDKNYVLKNLKITDLQKKLESLKIPTDIELIDVYKY</sequence>
<reference evidence="1 2" key="1">
    <citation type="submission" date="2018-06" db="EMBL/GenBank/DDBJ databases">
        <authorList>
            <consortium name="Pathogen Informatics"/>
            <person name="Doyle S."/>
        </authorList>
    </citation>
    <scope>NUCLEOTIDE SEQUENCE [LARGE SCALE GENOMIC DNA]</scope>
    <source>
        <strain evidence="1 2">NCTC13532</strain>
    </source>
</reference>
<name>A0A381FF08_9FLAO</name>
<proteinExistence type="predicted"/>
<dbReference type="Pfam" id="PF13162">
    <property type="entry name" value="DUF3997"/>
    <property type="match status" value="1"/>
</dbReference>
<evidence type="ECO:0000313" key="2">
    <source>
        <dbReference type="Proteomes" id="UP000254282"/>
    </source>
</evidence>
<evidence type="ECO:0008006" key="3">
    <source>
        <dbReference type="Google" id="ProtNLM"/>
    </source>
</evidence>